<protein>
    <submittedName>
        <fullName evidence="4">FeS cluster assembly protein sufD</fullName>
    </submittedName>
</protein>
<organism evidence="4 5">
    <name type="scientific">Porphyromonas crevioricanis</name>
    <dbReference type="NCBI Taxonomy" id="393921"/>
    <lineage>
        <taxon>Bacteria</taxon>
        <taxon>Pseudomonadati</taxon>
        <taxon>Bacteroidota</taxon>
        <taxon>Bacteroidia</taxon>
        <taxon>Bacteroidales</taxon>
        <taxon>Porphyromonadaceae</taxon>
        <taxon>Porphyromonas</taxon>
    </lineage>
</organism>
<dbReference type="InterPro" id="IPR037284">
    <property type="entry name" value="SUF_FeS_clus_asmbl_SufBD_sf"/>
</dbReference>
<feature type="domain" description="SUF system FeS cluster assembly SufBD core" evidence="2">
    <location>
        <begin position="152"/>
        <end position="372"/>
    </location>
</feature>
<evidence type="ECO:0000313" key="5">
    <source>
        <dbReference type="Proteomes" id="UP000249300"/>
    </source>
</evidence>
<evidence type="ECO:0000259" key="3">
    <source>
        <dbReference type="Pfam" id="PF19295"/>
    </source>
</evidence>
<dbReference type="RefSeq" id="WP_023940345.1">
    <property type="nucleotide sequence ID" value="NZ_JQJB01000013.1"/>
</dbReference>
<gene>
    <name evidence="4" type="primary">sufD</name>
    <name evidence="4" type="ORF">NCTC12858_01449</name>
</gene>
<evidence type="ECO:0000259" key="2">
    <source>
        <dbReference type="Pfam" id="PF01458"/>
    </source>
</evidence>
<proteinExistence type="inferred from homology"/>
<dbReference type="PANTHER" id="PTHR43575">
    <property type="entry name" value="PROTEIN ABCI7, CHLOROPLASTIC"/>
    <property type="match status" value="1"/>
</dbReference>
<dbReference type="SUPFAM" id="SSF101960">
    <property type="entry name" value="Stabilizer of iron transporter SufD"/>
    <property type="match status" value="1"/>
</dbReference>
<dbReference type="InterPro" id="IPR011542">
    <property type="entry name" value="SUF_FeS_clus_asmbl_SufD"/>
</dbReference>
<dbReference type="Pfam" id="PF19295">
    <property type="entry name" value="SufBD_N"/>
    <property type="match status" value="1"/>
</dbReference>
<evidence type="ECO:0000256" key="1">
    <source>
        <dbReference type="ARBA" id="ARBA00043967"/>
    </source>
</evidence>
<comment type="similarity">
    <text evidence="1">Belongs to the iron-sulfur cluster assembly SufBD family.</text>
</comment>
<keyword evidence="5" id="KW-1185">Reference proteome</keyword>
<dbReference type="Pfam" id="PF01458">
    <property type="entry name" value="SUFBD_core"/>
    <property type="match status" value="1"/>
</dbReference>
<name>A0A2X4PI31_9PORP</name>
<dbReference type="InterPro" id="IPR045595">
    <property type="entry name" value="SufBD_N"/>
</dbReference>
<dbReference type="KEGG" id="pcre:NCTC12858_01449"/>
<dbReference type="EMBL" id="LS483447">
    <property type="protein sequence ID" value="SQH73586.1"/>
    <property type="molecule type" value="Genomic_DNA"/>
</dbReference>
<dbReference type="InterPro" id="IPR055346">
    <property type="entry name" value="Fe-S_cluster_assembly_SufBD"/>
</dbReference>
<evidence type="ECO:0000313" key="4">
    <source>
        <dbReference type="EMBL" id="SQH73586.1"/>
    </source>
</evidence>
<accession>A0A2X4PI31</accession>
<sequence length="399" mass="45013">MDRSSLDTALSLKQPIVSSSSWSRRSEQARLHLQNEGLPLFGLEDYQRTDLSTFFDGLMSLRLSMCTSNRQAFLPLDKAFFFGPFSEFAKEFPDKVSSLLSDKSPFSTDGYILLNEALSSDVCVLYVSEKQTLEEPIELSFSEQNPEQLGLRSLRILLEEQASAKLILRDLAGDHTAVLQHVSVCLGPGARLEVHEEVQAKETARRIATCWVEQRRDSMLSWSEYTLSCGLNRNNFYSKLFEPGAEVFLKGLALATKNRHIDNYAKIEHLAPHCHTDELFKYIVDDNGYGVFSGRIYVDQVAQKTLAYQNNRNLLLSGTGNMHSKPQLEIYADDVKCSHGMTTGQLSDEALFYLCQRGIPLTEARKMLVKAFAEEVIGHLDNDPSLLEELHSRIEAELN</sequence>
<dbReference type="Proteomes" id="UP000249300">
    <property type="component" value="Chromosome 1"/>
</dbReference>
<dbReference type="PANTHER" id="PTHR43575:SF1">
    <property type="entry name" value="PROTEIN ABCI7, CHLOROPLASTIC"/>
    <property type="match status" value="1"/>
</dbReference>
<dbReference type="NCBIfam" id="TIGR01981">
    <property type="entry name" value="sufD"/>
    <property type="match status" value="1"/>
</dbReference>
<dbReference type="GO" id="GO:0016226">
    <property type="term" value="P:iron-sulfur cluster assembly"/>
    <property type="evidence" value="ECO:0007669"/>
    <property type="project" value="InterPro"/>
</dbReference>
<dbReference type="AlphaFoldDB" id="A0A2X4PI31"/>
<dbReference type="InterPro" id="IPR000825">
    <property type="entry name" value="SUF_FeS_clus_asmbl_SufBD_core"/>
</dbReference>
<reference evidence="4 5" key="1">
    <citation type="submission" date="2018-06" db="EMBL/GenBank/DDBJ databases">
        <authorList>
            <consortium name="Pathogen Informatics"/>
            <person name="Doyle S."/>
        </authorList>
    </citation>
    <scope>NUCLEOTIDE SEQUENCE [LARGE SCALE GENOMIC DNA]</scope>
    <source>
        <strain evidence="4 5">NCTC12858</strain>
    </source>
</reference>
<dbReference type="OrthoDB" id="9768262at2"/>
<feature type="domain" description="SUF system FeS cluster assembly SufBD N-terminal" evidence="3">
    <location>
        <begin position="75"/>
        <end position="138"/>
    </location>
</feature>